<feature type="domain" description="HTH gntR-type" evidence="5">
    <location>
        <begin position="12"/>
        <end position="79"/>
    </location>
</feature>
<dbReference type="SUPFAM" id="SSF48008">
    <property type="entry name" value="GntR ligand-binding domain-like"/>
    <property type="match status" value="1"/>
</dbReference>
<keyword evidence="2" id="KW-0238">DNA-binding</keyword>
<feature type="region of interest" description="Disordered" evidence="4">
    <location>
        <begin position="218"/>
        <end position="246"/>
    </location>
</feature>
<dbReference type="PRINTS" id="PR00035">
    <property type="entry name" value="HTHGNTR"/>
</dbReference>
<keyword evidence="7" id="KW-1185">Reference proteome</keyword>
<dbReference type="Gene3D" id="1.10.10.10">
    <property type="entry name" value="Winged helix-like DNA-binding domain superfamily/Winged helix DNA-binding domain"/>
    <property type="match status" value="1"/>
</dbReference>
<evidence type="ECO:0000259" key="5">
    <source>
        <dbReference type="PROSITE" id="PS50949"/>
    </source>
</evidence>
<dbReference type="PANTHER" id="PTHR43537">
    <property type="entry name" value="TRANSCRIPTIONAL REGULATOR, GNTR FAMILY"/>
    <property type="match status" value="1"/>
</dbReference>
<evidence type="ECO:0000313" key="6">
    <source>
        <dbReference type="EMBL" id="SMF65530.1"/>
    </source>
</evidence>
<dbReference type="InterPro" id="IPR036388">
    <property type="entry name" value="WH-like_DNA-bd_sf"/>
</dbReference>
<evidence type="ECO:0000256" key="2">
    <source>
        <dbReference type="ARBA" id="ARBA00023125"/>
    </source>
</evidence>
<name>A0A1Y6CI22_9PROT</name>
<proteinExistence type="predicted"/>
<dbReference type="InterPro" id="IPR036390">
    <property type="entry name" value="WH_DNA-bd_sf"/>
</dbReference>
<dbReference type="RefSeq" id="WP_085125283.1">
    <property type="nucleotide sequence ID" value="NZ_FWZX01000026.1"/>
</dbReference>
<dbReference type="PROSITE" id="PS50949">
    <property type="entry name" value="HTH_GNTR"/>
    <property type="match status" value="1"/>
</dbReference>
<dbReference type="SMART" id="SM00345">
    <property type="entry name" value="HTH_GNTR"/>
    <property type="match status" value="1"/>
</dbReference>
<dbReference type="PANTHER" id="PTHR43537:SF24">
    <property type="entry name" value="GLUCONATE OPERON TRANSCRIPTIONAL REPRESSOR"/>
    <property type="match status" value="1"/>
</dbReference>
<dbReference type="Gene3D" id="1.20.120.530">
    <property type="entry name" value="GntR ligand-binding domain-like"/>
    <property type="match status" value="1"/>
</dbReference>
<evidence type="ECO:0000313" key="7">
    <source>
        <dbReference type="Proteomes" id="UP000192917"/>
    </source>
</evidence>
<dbReference type="SUPFAM" id="SSF46785">
    <property type="entry name" value="Winged helix' DNA-binding domain"/>
    <property type="match status" value="1"/>
</dbReference>
<dbReference type="Pfam" id="PF07729">
    <property type="entry name" value="FCD"/>
    <property type="match status" value="1"/>
</dbReference>
<dbReference type="GO" id="GO:0003700">
    <property type="term" value="F:DNA-binding transcription factor activity"/>
    <property type="evidence" value="ECO:0007669"/>
    <property type="project" value="InterPro"/>
</dbReference>
<accession>A0A1Y6CI22</accession>
<reference evidence="6 7" key="1">
    <citation type="submission" date="2017-04" db="EMBL/GenBank/DDBJ databases">
        <authorList>
            <person name="Afonso C.L."/>
            <person name="Miller P.J."/>
            <person name="Scott M.A."/>
            <person name="Spackman E."/>
            <person name="Goraichik I."/>
            <person name="Dimitrov K.M."/>
            <person name="Suarez D.L."/>
            <person name="Swayne D.E."/>
        </authorList>
    </citation>
    <scope>NUCLEOTIDE SEQUENCE [LARGE SCALE GENOMIC DNA]</scope>
    <source>
        <strain evidence="6 7">USBA 355</strain>
    </source>
</reference>
<evidence type="ECO:0000256" key="1">
    <source>
        <dbReference type="ARBA" id="ARBA00023015"/>
    </source>
</evidence>
<dbReference type="Pfam" id="PF00392">
    <property type="entry name" value="GntR"/>
    <property type="match status" value="1"/>
</dbReference>
<dbReference type="CDD" id="cd07377">
    <property type="entry name" value="WHTH_GntR"/>
    <property type="match status" value="1"/>
</dbReference>
<dbReference type="STRING" id="560819.SAMN05428998_12620"/>
<protein>
    <submittedName>
        <fullName evidence="6">Transcriptional regulator, GntR family</fullName>
    </submittedName>
</protein>
<dbReference type="GO" id="GO:0003677">
    <property type="term" value="F:DNA binding"/>
    <property type="evidence" value="ECO:0007669"/>
    <property type="project" value="UniProtKB-KW"/>
</dbReference>
<dbReference type="InterPro" id="IPR008920">
    <property type="entry name" value="TF_FadR/GntR_C"/>
</dbReference>
<dbReference type="InterPro" id="IPR011711">
    <property type="entry name" value="GntR_C"/>
</dbReference>
<dbReference type="InterPro" id="IPR000524">
    <property type="entry name" value="Tscrpt_reg_HTH_GntR"/>
</dbReference>
<evidence type="ECO:0000256" key="3">
    <source>
        <dbReference type="ARBA" id="ARBA00023163"/>
    </source>
</evidence>
<dbReference type="Proteomes" id="UP000192917">
    <property type="component" value="Unassembled WGS sequence"/>
</dbReference>
<dbReference type="EMBL" id="FWZX01000026">
    <property type="protein sequence ID" value="SMF65530.1"/>
    <property type="molecule type" value="Genomic_DNA"/>
</dbReference>
<gene>
    <name evidence="6" type="ORF">SAMN05428998_12620</name>
</gene>
<keyword evidence="1" id="KW-0805">Transcription regulation</keyword>
<organism evidence="6 7">
    <name type="scientific">Tistlia consotensis USBA 355</name>
    <dbReference type="NCBI Taxonomy" id="560819"/>
    <lineage>
        <taxon>Bacteria</taxon>
        <taxon>Pseudomonadati</taxon>
        <taxon>Pseudomonadota</taxon>
        <taxon>Alphaproteobacteria</taxon>
        <taxon>Rhodospirillales</taxon>
        <taxon>Rhodovibrionaceae</taxon>
        <taxon>Tistlia</taxon>
    </lineage>
</organism>
<dbReference type="SMART" id="SM00895">
    <property type="entry name" value="FCD"/>
    <property type="match status" value="1"/>
</dbReference>
<sequence length="246" mass="27199">MTTDIRIRREQASISGQIVEILRRVIIAGELEPGTRLVERDLCERFAVSRGPVREALRQLSAEGLVRHEAHRGPTVERVTEQDVRDLYRVRGCLEGLAGETFALRASDEELEQLRGAAAPVFSLEEGDPIERLIAVKNAFYAALLEGSHSPVISDSLTRLNNRISQYRRLSLSRPGRLAETKAEMREVVEACLARDAARARRACEDHVARAAEAALAQVPNLPRANQPGANHPNANDPTDRSETDA</sequence>
<keyword evidence="3" id="KW-0804">Transcription</keyword>
<evidence type="ECO:0000256" key="4">
    <source>
        <dbReference type="SAM" id="MobiDB-lite"/>
    </source>
</evidence>
<dbReference type="AlphaFoldDB" id="A0A1Y6CI22"/>